<feature type="transmembrane region" description="Helical" evidence="5">
    <location>
        <begin position="12"/>
        <end position="29"/>
    </location>
</feature>
<keyword evidence="1" id="KW-0418">Kinase</keyword>
<evidence type="ECO:0000256" key="4">
    <source>
        <dbReference type="PROSITE-ProRule" id="PRU10141"/>
    </source>
</evidence>
<evidence type="ECO:0000313" key="8">
    <source>
        <dbReference type="Proteomes" id="UP001372338"/>
    </source>
</evidence>
<feature type="binding site" evidence="4">
    <location>
        <position position="141"/>
    </location>
    <ligand>
        <name>ATP</name>
        <dbReference type="ChEBI" id="CHEBI:30616"/>
    </ligand>
</feature>
<dbReference type="AlphaFoldDB" id="A0AAN9IVE5"/>
<dbReference type="InterPro" id="IPR017441">
    <property type="entry name" value="Protein_kinase_ATP_BS"/>
</dbReference>
<evidence type="ECO:0000256" key="3">
    <source>
        <dbReference type="ARBA" id="ARBA00022840"/>
    </source>
</evidence>
<dbReference type="InterPro" id="IPR011009">
    <property type="entry name" value="Kinase-like_dom_sf"/>
</dbReference>
<keyword evidence="5" id="KW-0812">Transmembrane</keyword>
<name>A0AAN9IVE5_CROPI</name>
<dbReference type="Gene3D" id="3.30.200.20">
    <property type="entry name" value="Phosphorylase Kinase, domain 1"/>
    <property type="match status" value="1"/>
</dbReference>
<accession>A0AAN9IVE5</accession>
<reference evidence="7 8" key="1">
    <citation type="submission" date="2024-01" db="EMBL/GenBank/DDBJ databases">
        <title>The genomes of 5 underutilized Papilionoideae crops provide insights into root nodulation and disease resistanc.</title>
        <authorList>
            <person name="Yuan L."/>
        </authorList>
    </citation>
    <scope>NUCLEOTIDE SEQUENCE [LARGE SCALE GENOMIC DNA]</scope>
    <source>
        <strain evidence="7">ZHUSHIDOU_FW_LH</strain>
        <tissue evidence="7">Leaf</tissue>
    </source>
</reference>
<keyword evidence="5" id="KW-0472">Membrane</keyword>
<feature type="domain" description="Protein kinase" evidence="6">
    <location>
        <begin position="113"/>
        <end position="193"/>
    </location>
</feature>
<keyword evidence="1" id="KW-0808">Transferase</keyword>
<keyword evidence="5" id="KW-1133">Transmembrane helix</keyword>
<evidence type="ECO:0000256" key="2">
    <source>
        <dbReference type="ARBA" id="ARBA00022741"/>
    </source>
</evidence>
<keyword evidence="1" id="KW-0723">Serine/threonine-protein kinase</keyword>
<sequence length="193" mass="21424">MKISSFIKYFRFCRGLSLLTCQISILMLPKIDFMLVIIDSQKSKVSKGVLVAAILAAVAFVLAISAVVILLINRRHVGYFHKLSNKRTSSSISIKIGLKSFTYKELALATDKFSSLNKVGRGGYGNVYKGILSDETFVAVKRAEEDSLQGQKEFLTEIELLSRLHHRNLVTLIGYCNEAGDQMLVMISCPMAP</sequence>
<dbReference type="FunFam" id="3.30.200.20:FF:000415">
    <property type="entry name" value="receptor-like serine/threonine-protein kinase NCRK"/>
    <property type="match status" value="1"/>
</dbReference>
<feature type="transmembrane region" description="Helical" evidence="5">
    <location>
        <begin position="49"/>
        <end position="72"/>
    </location>
</feature>
<keyword evidence="3 4" id="KW-0067">ATP-binding</keyword>
<dbReference type="InterPro" id="IPR000719">
    <property type="entry name" value="Prot_kinase_dom"/>
</dbReference>
<evidence type="ECO:0000256" key="1">
    <source>
        <dbReference type="ARBA" id="ARBA00022527"/>
    </source>
</evidence>
<dbReference type="EMBL" id="JAYWIO010000001">
    <property type="protein sequence ID" value="KAK7287033.1"/>
    <property type="molecule type" value="Genomic_DNA"/>
</dbReference>
<dbReference type="PANTHER" id="PTHR47989">
    <property type="entry name" value="OS01G0750732 PROTEIN"/>
    <property type="match status" value="1"/>
</dbReference>
<dbReference type="Proteomes" id="UP001372338">
    <property type="component" value="Unassembled WGS sequence"/>
</dbReference>
<evidence type="ECO:0000256" key="5">
    <source>
        <dbReference type="SAM" id="Phobius"/>
    </source>
</evidence>
<dbReference type="PANTHER" id="PTHR47989:SF62">
    <property type="entry name" value="OS05G0423500 PROTEIN"/>
    <property type="match status" value="1"/>
</dbReference>
<gene>
    <name evidence="7" type="ORF">RIF29_00005</name>
</gene>
<evidence type="ECO:0000313" key="7">
    <source>
        <dbReference type="EMBL" id="KAK7287033.1"/>
    </source>
</evidence>
<dbReference type="SUPFAM" id="SSF56112">
    <property type="entry name" value="Protein kinase-like (PK-like)"/>
    <property type="match status" value="1"/>
</dbReference>
<organism evidence="7 8">
    <name type="scientific">Crotalaria pallida</name>
    <name type="common">Smooth rattlebox</name>
    <name type="synonym">Crotalaria striata</name>
    <dbReference type="NCBI Taxonomy" id="3830"/>
    <lineage>
        <taxon>Eukaryota</taxon>
        <taxon>Viridiplantae</taxon>
        <taxon>Streptophyta</taxon>
        <taxon>Embryophyta</taxon>
        <taxon>Tracheophyta</taxon>
        <taxon>Spermatophyta</taxon>
        <taxon>Magnoliopsida</taxon>
        <taxon>eudicotyledons</taxon>
        <taxon>Gunneridae</taxon>
        <taxon>Pentapetalae</taxon>
        <taxon>rosids</taxon>
        <taxon>fabids</taxon>
        <taxon>Fabales</taxon>
        <taxon>Fabaceae</taxon>
        <taxon>Papilionoideae</taxon>
        <taxon>50 kb inversion clade</taxon>
        <taxon>genistoids sensu lato</taxon>
        <taxon>core genistoids</taxon>
        <taxon>Crotalarieae</taxon>
        <taxon>Crotalaria</taxon>
    </lineage>
</organism>
<protein>
    <recommendedName>
        <fullName evidence="6">Protein kinase domain-containing protein</fullName>
    </recommendedName>
</protein>
<dbReference type="GO" id="GO:0004674">
    <property type="term" value="F:protein serine/threonine kinase activity"/>
    <property type="evidence" value="ECO:0007669"/>
    <property type="project" value="UniProtKB-KW"/>
</dbReference>
<proteinExistence type="predicted"/>
<dbReference type="InterPro" id="IPR001245">
    <property type="entry name" value="Ser-Thr/Tyr_kinase_cat_dom"/>
</dbReference>
<dbReference type="GO" id="GO:0005524">
    <property type="term" value="F:ATP binding"/>
    <property type="evidence" value="ECO:0007669"/>
    <property type="project" value="UniProtKB-UniRule"/>
</dbReference>
<dbReference type="PROSITE" id="PS50011">
    <property type="entry name" value="PROTEIN_KINASE_DOM"/>
    <property type="match status" value="1"/>
</dbReference>
<keyword evidence="8" id="KW-1185">Reference proteome</keyword>
<keyword evidence="2 4" id="KW-0547">Nucleotide-binding</keyword>
<dbReference type="PROSITE" id="PS00107">
    <property type="entry name" value="PROTEIN_KINASE_ATP"/>
    <property type="match status" value="1"/>
</dbReference>
<evidence type="ECO:0000259" key="6">
    <source>
        <dbReference type="PROSITE" id="PS50011"/>
    </source>
</evidence>
<comment type="caution">
    <text evidence="7">The sequence shown here is derived from an EMBL/GenBank/DDBJ whole genome shotgun (WGS) entry which is preliminary data.</text>
</comment>
<dbReference type="Pfam" id="PF07714">
    <property type="entry name" value="PK_Tyr_Ser-Thr"/>
    <property type="match status" value="1"/>
</dbReference>